<organism evidence="2">
    <name type="scientific">marine sediment metagenome</name>
    <dbReference type="NCBI Taxonomy" id="412755"/>
    <lineage>
        <taxon>unclassified sequences</taxon>
        <taxon>metagenomes</taxon>
        <taxon>ecological metagenomes</taxon>
    </lineage>
</organism>
<feature type="region of interest" description="Disordered" evidence="1">
    <location>
        <begin position="1"/>
        <end position="36"/>
    </location>
</feature>
<comment type="caution">
    <text evidence="2">The sequence shown here is derived from an EMBL/GenBank/DDBJ whole genome shotgun (WGS) entry which is preliminary data.</text>
</comment>
<protein>
    <submittedName>
        <fullName evidence="2">Uncharacterized protein</fullName>
    </submittedName>
</protein>
<accession>X1BLN5</accession>
<dbReference type="AlphaFoldDB" id="X1BLN5"/>
<sequence>MSYNNTPPEKPSQPSGPTALMVGVQGSFSTSTTDPDGDNVYYLFRWGDGTNSGWIG</sequence>
<reference evidence="2" key="1">
    <citation type="journal article" date="2014" name="Front. Microbiol.">
        <title>High frequency of phylogenetically diverse reductive dehalogenase-homologous genes in deep subseafloor sedimentary metagenomes.</title>
        <authorList>
            <person name="Kawai M."/>
            <person name="Futagami T."/>
            <person name="Toyoda A."/>
            <person name="Takaki Y."/>
            <person name="Nishi S."/>
            <person name="Hori S."/>
            <person name="Arai W."/>
            <person name="Tsubouchi T."/>
            <person name="Morono Y."/>
            <person name="Uchiyama I."/>
            <person name="Ito T."/>
            <person name="Fujiyama A."/>
            <person name="Inagaki F."/>
            <person name="Takami H."/>
        </authorList>
    </citation>
    <scope>NUCLEOTIDE SEQUENCE</scope>
    <source>
        <strain evidence="2">Expedition CK06-06</strain>
    </source>
</reference>
<feature type="non-terminal residue" evidence="2">
    <location>
        <position position="56"/>
    </location>
</feature>
<gene>
    <name evidence="2" type="ORF">S01H4_21727</name>
</gene>
<evidence type="ECO:0000256" key="1">
    <source>
        <dbReference type="SAM" id="MobiDB-lite"/>
    </source>
</evidence>
<dbReference type="EMBL" id="BART01009874">
    <property type="protein sequence ID" value="GAG82097.1"/>
    <property type="molecule type" value="Genomic_DNA"/>
</dbReference>
<proteinExistence type="predicted"/>
<feature type="compositionally biased region" description="Polar residues" evidence="1">
    <location>
        <begin position="1"/>
        <end position="16"/>
    </location>
</feature>
<name>X1BLN5_9ZZZZ</name>
<evidence type="ECO:0000313" key="2">
    <source>
        <dbReference type="EMBL" id="GAG82097.1"/>
    </source>
</evidence>